<dbReference type="OrthoDB" id="277398at2759"/>
<proteinExistence type="inferred from homology"/>
<protein>
    <recommendedName>
        <fullName evidence="3">4a-hydroxytetrahydrobiopterin dehydratase</fullName>
        <ecNumber evidence="3">4.2.1.96</ecNumber>
    </recommendedName>
</protein>
<dbReference type="GO" id="GO:0008124">
    <property type="term" value="F:4-alpha-hydroxytetrahydrobiopterin dehydratase activity"/>
    <property type="evidence" value="ECO:0007669"/>
    <property type="project" value="UniProtKB-EC"/>
</dbReference>
<dbReference type="InterPro" id="IPR036428">
    <property type="entry name" value="PCD_sf"/>
</dbReference>
<dbReference type="Proteomes" id="UP001055439">
    <property type="component" value="Chromosome 2"/>
</dbReference>
<evidence type="ECO:0000256" key="3">
    <source>
        <dbReference type="ARBA" id="ARBA00013252"/>
    </source>
</evidence>
<reference evidence="5" key="1">
    <citation type="submission" date="2022-05" db="EMBL/GenBank/DDBJ databases">
        <title>The Musa troglodytarum L. genome provides insights into the mechanism of non-climacteric behaviour and enrichment of carotenoids.</title>
        <authorList>
            <person name="Wang J."/>
        </authorList>
    </citation>
    <scope>NUCLEOTIDE SEQUENCE</scope>
    <source>
        <tissue evidence="5">Leaf</tissue>
    </source>
</reference>
<dbReference type="EMBL" id="CP097504">
    <property type="protein sequence ID" value="URD85291.1"/>
    <property type="molecule type" value="Genomic_DNA"/>
</dbReference>
<dbReference type="InterPro" id="IPR001533">
    <property type="entry name" value="Pterin_deHydtase"/>
</dbReference>
<evidence type="ECO:0000256" key="4">
    <source>
        <dbReference type="ARBA" id="ARBA00023239"/>
    </source>
</evidence>
<evidence type="ECO:0000256" key="1">
    <source>
        <dbReference type="ARBA" id="ARBA00001554"/>
    </source>
</evidence>
<dbReference type="PANTHER" id="PTHR12599">
    <property type="entry name" value="PTERIN-4-ALPHA-CARBINOLAMINE DEHYDRATASE"/>
    <property type="match status" value="1"/>
</dbReference>
<dbReference type="GO" id="GO:0009536">
    <property type="term" value="C:plastid"/>
    <property type="evidence" value="ECO:0007669"/>
    <property type="project" value="TreeGrafter"/>
</dbReference>
<dbReference type="AlphaFoldDB" id="A0A9E7JLL6"/>
<evidence type="ECO:0000313" key="6">
    <source>
        <dbReference type="Proteomes" id="UP001055439"/>
    </source>
</evidence>
<sequence length="218" mass="24055">MASAAFSFVAPPPLPTANSLLHGRATLPFPSSSHGASWRSRRRCGHLRLLAQGADLLGDFGARDPFPEEIESNFCEKVLGNTDTMHRILIPSISALSLSQMSCEPISSSQPPISTEDAEKLLRKVVGWRLADGDGGKRIQCLWKVRDYGCGVQLITRIYRVTEAAGHFPNLHLEQPNQVRAELWTNSIGGLSMNDFIVAARIDQIKTLDLLPKKRIWA</sequence>
<comment type="similarity">
    <text evidence="2">Belongs to the pterin-4-alpha-carbinolamine dehydratase family.</text>
</comment>
<dbReference type="Gene3D" id="3.30.1360.20">
    <property type="entry name" value="Transcriptional coactivator/pterin dehydratase"/>
    <property type="match status" value="1"/>
</dbReference>
<keyword evidence="4" id="KW-0456">Lyase</keyword>
<accession>A0A9E7JLL6</accession>
<dbReference type="GO" id="GO:0006729">
    <property type="term" value="P:tetrahydrobiopterin biosynthetic process"/>
    <property type="evidence" value="ECO:0007669"/>
    <property type="project" value="InterPro"/>
</dbReference>
<dbReference type="EC" id="4.2.1.96" evidence="3"/>
<dbReference type="SUPFAM" id="SSF55248">
    <property type="entry name" value="PCD-like"/>
    <property type="match status" value="1"/>
</dbReference>
<evidence type="ECO:0000256" key="2">
    <source>
        <dbReference type="ARBA" id="ARBA00006472"/>
    </source>
</evidence>
<organism evidence="5 6">
    <name type="scientific">Musa troglodytarum</name>
    <name type="common">fe'i banana</name>
    <dbReference type="NCBI Taxonomy" id="320322"/>
    <lineage>
        <taxon>Eukaryota</taxon>
        <taxon>Viridiplantae</taxon>
        <taxon>Streptophyta</taxon>
        <taxon>Embryophyta</taxon>
        <taxon>Tracheophyta</taxon>
        <taxon>Spermatophyta</taxon>
        <taxon>Magnoliopsida</taxon>
        <taxon>Liliopsida</taxon>
        <taxon>Zingiberales</taxon>
        <taxon>Musaceae</taxon>
        <taxon>Musa</taxon>
    </lineage>
</organism>
<keyword evidence="6" id="KW-1185">Reference proteome</keyword>
<gene>
    <name evidence="5" type="ORF">MUK42_28226</name>
</gene>
<name>A0A9E7JLL6_9LILI</name>
<dbReference type="Pfam" id="PF01329">
    <property type="entry name" value="Pterin_4a"/>
    <property type="match status" value="1"/>
</dbReference>
<evidence type="ECO:0000313" key="5">
    <source>
        <dbReference type="EMBL" id="URD85291.1"/>
    </source>
</evidence>
<dbReference type="PANTHER" id="PTHR12599:SF8">
    <property type="entry name" value="PTERIN-4-ALPHA-CARBINOLAMINE DEHYDRATASE, CHLOROPLASTIC-RELATED"/>
    <property type="match status" value="1"/>
</dbReference>
<comment type="catalytic activity">
    <reaction evidence="1">
        <text>(4aS,6R)-4a-hydroxy-L-erythro-5,6,7,8-tetrahydrobiopterin = (6R)-L-erythro-6,7-dihydrobiopterin + H2O</text>
        <dbReference type="Rhea" id="RHEA:11920"/>
        <dbReference type="ChEBI" id="CHEBI:15377"/>
        <dbReference type="ChEBI" id="CHEBI:15642"/>
        <dbReference type="ChEBI" id="CHEBI:43120"/>
        <dbReference type="EC" id="4.2.1.96"/>
    </reaction>
</comment>